<proteinExistence type="predicted"/>
<dbReference type="InterPro" id="IPR017871">
    <property type="entry name" value="ABC_transporter-like_CS"/>
</dbReference>
<dbReference type="GO" id="GO:0016887">
    <property type="term" value="F:ATP hydrolysis activity"/>
    <property type="evidence" value="ECO:0007669"/>
    <property type="project" value="InterPro"/>
</dbReference>
<dbReference type="GO" id="GO:0022857">
    <property type="term" value="F:transmembrane transporter activity"/>
    <property type="evidence" value="ECO:0007669"/>
    <property type="project" value="InterPro"/>
</dbReference>
<evidence type="ECO:0000313" key="6">
    <source>
        <dbReference type="EMBL" id="QDV20586.1"/>
    </source>
</evidence>
<feature type="domain" description="ABC transporter" evidence="5">
    <location>
        <begin position="26"/>
        <end position="256"/>
    </location>
</feature>
<name>A0A518FWH2_9PLAN</name>
<dbReference type="GO" id="GO:0017004">
    <property type="term" value="P:cytochrome complex assembly"/>
    <property type="evidence" value="ECO:0007669"/>
    <property type="project" value="UniProtKB-KW"/>
</dbReference>
<keyword evidence="2" id="KW-0547">Nucleotide-binding</keyword>
<dbReference type="PANTHER" id="PTHR42781">
    <property type="entry name" value="SPERMIDINE/PUTRESCINE IMPORT ATP-BINDING PROTEIN POTA"/>
    <property type="match status" value="1"/>
</dbReference>
<evidence type="ECO:0000256" key="3">
    <source>
        <dbReference type="ARBA" id="ARBA00022748"/>
    </source>
</evidence>
<keyword evidence="1" id="KW-0813">Transport</keyword>
<organism evidence="6 7">
    <name type="scientific">Gimesia panareensis</name>
    <dbReference type="NCBI Taxonomy" id="2527978"/>
    <lineage>
        <taxon>Bacteria</taxon>
        <taxon>Pseudomonadati</taxon>
        <taxon>Planctomycetota</taxon>
        <taxon>Planctomycetia</taxon>
        <taxon>Planctomycetales</taxon>
        <taxon>Planctomycetaceae</taxon>
        <taxon>Gimesia</taxon>
    </lineage>
</organism>
<dbReference type="Gene3D" id="3.40.50.300">
    <property type="entry name" value="P-loop containing nucleotide triphosphate hydrolases"/>
    <property type="match status" value="1"/>
</dbReference>
<accession>A0A518FWH2</accession>
<evidence type="ECO:0000256" key="2">
    <source>
        <dbReference type="ARBA" id="ARBA00022741"/>
    </source>
</evidence>
<dbReference type="NCBIfam" id="TIGR01189">
    <property type="entry name" value="ccmA"/>
    <property type="match status" value="1"/>
</dbReference>
<dbReference type="InterPro" id="IPR003439">
    <property type="entry name" value="ABC_transporter-like_ATP-bd"/>
</dbReference>
<dbReference type="InterPro" id="IPR050093">
    <property type="entry name" value="ABC_SmlMolc_Importer"/>
</dbReference>
<dbReference type="PROSITE" id="PS00211">
    <property type="entry name" value="ABC_TRANSPORTER_1"/>
    <property type="match status" value="1"/>
</dbReference>
<dbReference type="InterPro" id="IPR005895">
    <property type="entry name" value="ABC_transptr_haem_export_CcmA"/>
</dbReference>
<evidence type="ECO:0000256" key="1">
    <source>
        <dbReference type="ARBA" id="ARBA00022448"/>
    </source>
</evidence>
<reference evidence="6 7" key="1">
    <citation type="submission" date="2019-02" db="EMBL/GenBank/DDBJ databases">
        <title>Deep-cultivation of Planctomycetes and their phenomic and genomic characterization uncovers novel biology.</title>
        <authorList>
            <person name="Wiegand S."/>
            <person name="Jogler M."/>
            <person name="Boedeker C."/>
            <person name="Pinto D."/>
            <person name="Vollmers J."/>
            <person name="Rivas-Marin E."/>
            <person name="Kohn T."/>
            <person name="Peeters S.H."/>
            <person name="Heuer A."/>
            <person name="Rast P."/>
            <person name="Oberbeckmann S."/>
            <person name="Bunk B."/>
            <person name="Jeske O."/>
            <person name="Meyerdierks A."/>
            <person name="Storesund J.E."/>
            <person name="Kallscheuer N."/>
            <person name="Luecker S."/>
            <person name="Lage O.M."/>
            <person name="Pohl T."/>
            <person name="Merkel B.J."/>
            <person name="Hornburger P."/>
            <person name="Mueller R.-W."/>
            <person name="Bruemmer F."/>
            <person name="Labrenz M."/>
            <person name="Spormann A.M."/>
            <person name="Op den Camp H."/>
            <person name="Overmann J."/>
            <person name="Amann R."/>
            <person name="Jetten M.S.M."/>
            <person name="Mascher T."/>
            <person name="Medema M.H."/>
            <person name="Devos D.P."/>
            <person name="Kaster A.-K."/>
            <person name="Ovreas L."/>
            <person name="Rohde M."/>
            <person name="Galperin M.Y."/>
            <person name="Jogler C."/>
        </authorList>
    </citation>
    <scope>NUCLEOTIDE SEQUENCE [LARGE SCALE GENOMIC DNA]</scope>
    <source>
        <strain evidence="6 7">Pan153</strain>
    </source>
</reference>
<sequence length="266" mass="29360">MTESRSPCTLSPMPHAHDSTTDSFLLKIQNLDAGFGSFQVLQQVAIEVPAGETLVVLGESGCGKTTLLKVIAGLTPVSSGEILLGDQRLTDQAPGQRNVIYLDQEPLLFEHLTVAENIGFAMSLRNEPPAEIRSTVDEMLTAIDLKDHADKREHQLSGGQKQRVAFARAVLAQPQLLLLDEPFCSLDGKTRDQMQVLFHQLCRRYALTCLFVTHDVKEALITGDRFARMTAGAVTIYSDRNAFISDRSTGVMDEIRFWRETASGLE</sequence>
<dbReference type="Proteomes" id="UP000320839">
    <property type="component" value="Chromosome"/>
</dbReference>
<dbReference type="Pfam" id="PF00005">
    <property type="entry name" value="ABC_tran"/>
    <property type="match status" value="1"/>
</dbReference>
<dbReference type="GO" id="GO:0005524">
    <property type="term" value="F:ATP binding"/>
    <property type="evidence" value="ECO:0007669"/>
    <property type="project" value="UniProtKB-KW"/>
</dbReference>
<dbReference type="PANTHER" id="PTHR42781:SF4">
    <property type="entry name" value="SPERMIDINE_PUTRESCINE IMPORT ATP-BINDING PROTEIN POTA"/>
    <property type="match status" value="1"/>
</dbReference>
<keyword evidence="4 6" id="KW-0067">ATP-binding</keyword>
<evidence type="ECO:0000256" key="4">
    <source>
        <dbReference type="ARBA" id="ARBA00022840"/>
    </source>
</evidence>
<dbReference type="SUPFAM" id="SSF52540">
    <property type="entry name" value="P-loop containing nucleoside triphosphate hydrolases"/>
    <property type="match status" value="1"/>
</dbReference>
<dbReference type="EMBL" id="CP036317">
    <property type="protein sequence ID" value="QDV20586.1"/>
    <property type="molecule type" value="Genomic_DNA"/>
</dbReference>
<protein>
    <submittedName>
        <fullName evidence="6">Spermidine/putrescine import ATP-binding protein PotA</fullName>
    </submittedName>
</protein>
<keyword evidence="3" id="KW-0201">Cytochrome c-type biogenesis</keyword>
<evidence type="ECO:0000259" key="5">
    <source>
        <dbReference type="PROSITE" id="PS50893"/>
    </source>
</evidence>
<dbReference type="SMART" id="SM00382">
    <property type="entry name" value="AAA"/>
    <property type="match status" value="1"/>
</dbReference>
<dbReference type="InterPro" id="IPR027417">
    <property type="entry name" value="P-loop_NTPase"/>
</dbReference>
<dbReference type="InterPro" id="IPR003593">
    <property type="entry name" value="AAA+_ATPase"/>
</dbReference>
<dbReference type="OrthoDB" id="9790614at2"/>
<dbReference type="RefSeq" id="WP_145458865.1">
    <property type="nucleotide sequence ID" value="NZ_CP036317.1"/>
</dbReference>
<gene>
    <name evidence="6" type="primary">potA</name>
    <name evidence="6" type="ORF">Pan153_52620</name>
</gene>
<dbReference type="PROSITE" id="PS50893">
    <property type="entry name" value="ABC_TRANSPORTER_2"/>
    <property type="match status" value="1"/>
</dbReference>
<dbReference type="AlphaFoldDB" id="A0A518FWH2"/>
<evidence type="ECO:0000313" key="7">
    <source>
        <dbReference type="Proteomes" id="UP000320839"/>
    </source>
</evidence>